<dbReference type="EMBL" id="JABVEC010000047">
    <property type="protein sequence ID" value="MBC6470743.1"/>
    <property type="molecule type" value="Genomic_DNA"/>
</dbReference>
<name>A0ABR7M2D5_9ACTN</name>
<gene>
    <name evidence="1" type="ORF">HKK74_35415</name>
</gene>
<comment type="caution">
    <text evidence="1">The sequence shown here is derived from an EMBL/GenBank/DDBJ whole genome shotgun (WGS) entry which is preliminary data.</text>
</comment>
<keyword evidence="2" id="KW-1185">Reference proteome</keyword>
<protein>
    <recommendedName>
        <fullName evidence="3">DUF1963 domain-containing protein</fullName>
    </recommendedName>
</protein>
<accession>A0ABR7M2D5</accession>
<proteinExistence type="predicted"/>
<dbReference type="RefSeq" id="WP_187247782.1">
    <property type="nucleotide sequence ID" value="NZ_BAAAOK010000031.1"/>
</dbReference>
<organism evidence="1 2">
    <name type="scientific">Actinomadura alba</name>
    <dbReference type="NCBI Taxonomy" id="406431"/>
    <lineage>
        <taxon>Bacteria</taxon>
        <taxon>Bacillati</taxon>
        <taxon>Actinomycetota</taxon>
        <taxon>Actinomycetes</taxon>
        <taxon>Streptosporangiales</taxon>
        <taxon>Thermomonosporaceae</taxon>
        <taxon>Actinomadura</taxon>
    </lineage>
</organism>
<dbReference type="Proteomes" id="UP000805614">
    <property type="component" value="Unassembled WGS sequence"/>
</dbReference>
<reference evidence="1 2" key="1">
    <citation type="submission" date="2020-06" db="EMBL/GenBank/DDBJ databases">
        <title>Actinomadura xiongansis sp. nov., isolated from soil of Baiyangdian.</title>
        <authorList>
            <person name="Zhang X."/>
        </authorList>
    </citation>
    <scope>NUCLEOTIDE SEQUENCE [LARGE SCALE GENOMIC DNA]</scope>
    <source>
        <strain evidence="1 2">HBUM206468</strain>
    </source>
</reference>
<sequence>MSQPAPLEFVSADGPVREPVTKIGGQPVWLEEPQWPLSRETGEPMRFLGQFALDGGRLAFLFMSGGGDDYIDGTWEPKGGENALVIQPGGRIPGFVTMRAQAEGPTAGTDHLPHTREPEGKDGAWQFLGGPGVEPNWLLGEEQPGTPRGWRLVVQLTDGAPFFFNFGDGGIGYAFVSPDGKEGRFLWQCS</sequence>
<evidence type="ECO:0000313" key="2">
    <source>
        <dbReference type="Proteomes" id="UP000805614"/>
    </source>
</evidence>
<dbReference type="InterPro" id="IPR035948">
    <property type="entry name" value="YwqG-like_sf"/>
</dbReference>
<dbReference type="SUPFAM" id="SSF103032">
    <property type="entry name" value="Hypothetical protein YwqG"/>
    <property type="match status" value="1"/>
</dbReference>
<evidence type="ECO:0000313" key="1">
    <source>
        <dbReference type="EMBL" id="MBC6470743.1"/>
    </source>
</evidence>
<evidence type="ECO:0008006" key="3">
    <source>
        <dbReference type="Google" id="ProtNLM"/>
    </source>
</evidence>